<dbReference type="GO" id="GO:0005886">
    <property type="term" value="C:plasma membrane"/>
    <property type="evidence" value="ECO:0007669"/>
    <property type="project" value="UniProtKB-SubCell"/>
</dbReference>
<dbReference type="Pfam" id="PF01925">
    <property type="entry name" value="TauE"/>
    <property type="match status" value="1"/>
</dbReference>
<dbReference type="STRING" id="917.SAMN05216326_12911"/>
<evidence type="ECO:0000256" key="2">
    <source>
        <dbReference type="ARBA" id="ARBA00022692"/>
    </source>
</evidence>
<organism evidence="6 7">
    <name type="scientific">Nitrosomonas marina</name>
    <dbReference type="NCBI Taxonomy" id="917"/>
    <lineage>
        <taxon>Bacteria</taxon>
        <taxon>Pseudomonadati</taxon>
        <taxon>Pseudomonadota</taxon>
        <taxon>Betaproteobacteria</taxon>
        <taxon>Nitrosomonadales</taxon>
        <taxon>Nitrosomonadaceae</taxon>
        <taxon>Nitrosomonas</taxon>
    </lineage>
</organism>
<feature type="transmembrane region" description="Helical" evidence="5">
    <location>
        <begin position="30"/>
        <end position="50"/>
    </location>
</feature>
<evidence type="ECO:0000256" key="4">
    <source>
        <dbReference type="ARBA" id="ARBA00023136"/>
    </source>
</evidence>
<keyword evidence="4 5" id="KW-0472">Membrane</keyword>
<dbReference type="OrthoDB" id="5189995at2"/>
<keyword evidence="3 5" id="KW-1133">Transmembrane helix</keyword>
<dbReference type="PANTHER" id="PTHR43701">
    <property type="entry name" value="MEMBRANE TRANSPORTER PROTEIN MJ0441-RELATED"/>
    <property type="match status" value="1"/>
</dbReference>
<gene>
    <name evidence="6" type="ORF">SAMN05216325_1265</name>
</gene>
<dbReference type="RefSeq" id="WP_090634219.1">
    <property type="nucleotide sequence ID" value="NZ_FOCP01000026.1"/>
</dbReference>
<reference evidence="6 7" key="1">
    <citation type="submission" date="2016-10" db="EMBL/GenBank/DDBJ databases">
        <authorList>
            <person name="de Groot N.N."/>
        </authorList>
    </citation>
    <scope>NUCLEOTIDE SEQUENCE [LARGE SCALE GENOMIC DNA]</scope>
    <source>
        <strain evidence="6 7">Nm22</strain>
    </source>
</reference>
<feature type="transmembrane region" description="Helical" evidence="5">
    <location>
        <begin position="99"/>
        <end position="122"/>
    </location>
</feature>
<dbReference type="InterPro" id="IPR051598">
    <property type="entry name" value="TSUP/Inactive_protease-like"/>
</dbReference>
<dbReference type="InterPro" id="IPR002781">
    <property type="entry name" value="TM_pro_TauE-like"/>
</dbReference>
<dbReference type="EMBL" id="FOCP01000026">
    <property type="protein sequence ID" value="SEN58916.1"/>
    <property type="molecule type" value="Genomic_DNA"/>
</dbReference>
<keyword evidence="2 5" id="KW-0812">Transmembrane</keyword>
<proteinExistence type="inferred from homology"/>
<dbReference type="AlphaFoldDB" id="A0A1H8HSL5"/>
<comment type="subcellular location">
    <subcellularLocation>
        <location evidence="5">Cell membrane</location>
        <topology evidence="5">Multi-pass membrane protein</topology>
    </subcellularLocation>
    <subcellularLocation>
        <location evidence="1">Membrane</location>
        <topology evidence="1">Multi-pass membrane protein</topology>
    </subcellularLocation>
</comment>
<evidence type="ECO:0000256" key="1">
    <source>
        <dbReference type="ARBA" id="ARBA00004141"/>
    </source>
</evidence>
<keyword evidence="5" id="KW-1003">Cell membrane</keyword>
<feature type="transmembrane region" description="Helical" evidence="5">
    <location>
        <begin position="7"/>
        <end position="24"/>
    </location>
</feature>
<evidence type="ECO:0000313" key="6">
    <source>
        <dbReference type="EMBL" id="SEN58916.1"/>
    </source>
</evidence>
<accession>A0A1H8HSL5</accession>
<feature type="transmembrane region" description="Helical" evidence="5">
    <location>
        <begin position="213"/>
        <end position="229"/>
    </location>
</feature>
<protein>
    <recommendedName>
        <fullName evidence="5">Probable membrane transporter protein</fullName>
    </recommendedName>
</protein>
<dbReference type="Proteomes" id="UP000199459">
    <property type="component" value="Unassembled WGS sequence"/>
</dbReference>
<feature type="transmembrane region" description="Helical" evidence="5">
    <location>
        <begin position="71"/>
        <end position="93"/>
    </location>
</feature>
<sequence>MELGYTLSGLVVGFIVGVTGVGGGSLMTPLLIMVFGVQPAIAVGTDLLYAALTKTGGAWVHGRQKTVHWKLVGQLAMGSVPAAIGTVIVLNAISVDHEFFSKLITSTLGFALILTAMALLFRQQLTRLGRSRFGFLVKWRDRHIVSATVMTGATLGILVTISSVGAGALGMVVLFMLYPRLPAVTLVGSDIAHAVPLTLVAGLGHAYMGSVDYSLLVSLLVGSLPGIYLGSHVSKRIPDRFLRPVLASILIIIGIKLVA</sequence>
<name>A0A1H8HSL5_9PROT</name>
<comment type="similarity">
    <text evidence="5">Belongs to the 4-toluene sulfonate uptake permease (TSUP) (TC 2.A.102) family.</text>
</comment>
<feature type="transmembrane region" description="Helical" evidence="5">
    <location>
        <begin position="241"/>
        <end position="258"/>
    </location>
</feature>
<evidence type="ECO:0000313" key="7">
    <source>
        <dbReference type="Proteomes" id="UP000199459"/>
    </source>
</evidence>
<evidence type="ECO:0000256" key="3">
    <source>
        <dbReference type="ARBA" id="ARBA00022989"/>
    </source>
</evidence>
<dbReference type="PANTHER" id="PTHR43701:SF2">
    <property type="entry name" value="MEMBRANE TRANSPORTER PROTEIN YJNA-RELATED"/>
    <property type="match status" value="1"/>
</dbReference>
<evidence type="ECO:0000256" key="5">
    <source>
        <dbReference type="RuleBase" id="RU363041"/>
    </source>
</evidence>
<feature type="transmembrane region" description="Helical" evidence="5">
    <location>
        <begin position="143"/>
        <end position="176"/>
    </location>
</feature>